<evidence type="ECO:0000313" key="4">
    <source>
        <dbReference type="EMBL" id="GAA1010438.1"/>
    </source>
</evidence>
<proteinExistence type="predicted"/>
<dbReference type="EMBL" id="BAAAHU010000025">
    <property type="protein sequence ID" value="GAA1010438.1"/>
    <property type="molecule type" value="Genomic_DNA"/>
</dbReference>
<evidence type="ECO:0008006" key="6">
    <source>
        <dbReference type="Google" id="ProtNLM"/>
    </source>
</evidence>
<evidence type="ECO:0000256" key="2">
    <source>
        <dbReference type="SAM" id="Phobius"/>
    </source>
</evidence>
<keyword evidence="2" id="KW-0812">Transmembrane</keyword>
<dbReference type="RefSeq" id="WP_346073108.1">
    <property type="nucleotide sequence ID" value="NZ_BAAAHU010000025.1"/>
</dbReference>
<protein>
    <recommendedName>
        <fullName evidence="6">Secreted protein</fullName>
    </recommendedName>
</protein>
<keyword evidence="2" id="KW-1133">Transmembrane helix</keyword>
<organism evidence="4 5">
    <name type="scientific">Streptomyces thermogriseus</name>
    <dbReference type="NCBI Taxonomy" id="75292"/>
    <lineage>
        <taxon>Bacteria</taxon>
        <taxon>Bacillati</taxon>
        <taxon>Actinomycetota</taxon>
        <taxon>Actinomycetes</taxon>
        <taxon>Kitasatosporales</taxon>
        <taxon>Streptomycetaceae</taxon>
        <taxon>Streptomyces</taxon>
    </lineage>
</organism>
<feature type="signal peptide" evidence="3">
    <location>
        <begin position="1"/>
        <end position="28"/>
    </location>
</feature>
<gene>
    <name evidence="4" type="ORF">GCM10009564_28520</name>
</gene>
<feature type="transmembrane region" description="Helical" evidence="2">
    <location>
        <begin position="232"/>
        <end position="253"/>
    </location>
</feature>
<keyword evidence="5" id="KW-1185">Reference proteome</keyword>
<comment type="caution">
    <text evidence="4">The sequence shown here is derived from an EMBL/GenBank/DDBJ whole genome shotgun (WGS) entry which is preliminary data.</text>
</comment>
<keyword evidence="3" id="KW-0732">Signal</keyword>
<evidence type="ECO:0000256" key="3">
    <source>
        <dbReference type="SAM" id="SignalP"/>
    </source>
</evidence>
<keyword evidence="2" id="KW-0472">Membrane</keyword>
<dbReference type="Proteomes" id="UP001501072">
    <property type="component" value="Unassembled WGS sequence"/>
</dbReference>
<evidence type="ECO:0000256" key="1">
    <source>
        <dbReference type="SAM" id="MobiDB-lite"/>
    </source>
</evidence>
<reference evidence="5" key="1">
    <citation type="journal article" date="2019" name="Int. J. Syst. Evol. Microbiol.">
        <title>The Global Catalogue of Microorganisms (GCM) 10K type strain sequencing project: providing services to taxonomists for standard genome sequencing and annotation.</title>
        <authorList>
            <consortium name="The Broad Institute Genomics Platform"/>
            <consortium name="The Broad Institute Genome Sequencing Center for Infectious Disease"/>
            <person name="Wu L."/>
            <person name="Ma J."/>
        </authorList>
    </citation>
    <scope>NUCLEOTIDE SEQUENCE [LARGE SCALE GENOMIC DNA]</scope>
    <source>
        <strain evidence="5">JCM 11269</strain>
    </source>
</reference>
<feature type="region of interest" description="Disordered" evidence="1">
    <location>
        <begin position="51"/>
        <end position="209"/>
    </location>
</feature>
<sequence>MRRTTARVLPAVVLTGLMTGAAAPAALADPAARVHRPHLGRSGAGLLLPAADCGPDGDACPTADGPDAGGLSGGAPAAPAPEPALPGAPRDSVPRGTLADDPSRIGPPSSQNGLPADPLQDPAPRLPSHAAPSPGPSQGQVPRVPSASRAPFGDGDQDFGGASRDNGPQDPSRGQASRDPGHTAGRASSPGGAPRDGGGSCADPSDRGCADQAVRHGVRAGAGGAFTTSPPALVAGGLLIAAAFGAAVHRVWWWRRT</sequence>
<name>A0ABP4DH77_9ACTN</name>
<accession>A0ABP4DH77</accession>
<evidence type="ECO:0000313" key="5">
    <source>
        <dbReference type="Proteomes" id="UP001501072"/>
    </source>
</evidence>
<feature type="chain" id="PRO_5046570514" description="Secreted protein" evidence="3">
    <location>
        <begin position="29"/>
        <end position="257"/>
    </location>
</feature>